<proteinExistence type="predicted"/>
<feature type="non-terminal residue" evidence="2">
    <location>
        <position position="25"/>
    </location>
</feature>
<feature type="non-terminal residue" evidence="2">
    <location>
        <position position="1"/>
    </location>
</feature>
<keyword evidence="1" id="KW-0472">Membrane</keyword>
<accession>A0ABR3LE72</accession>
<evidence type="ECO:0000313" key="2">
    <source>
        <dbReference type="EMBL" id="KAL1251138.1"/>
    </source>
</evidence>
<feature type="transmembrane region" description="Helical" evidence="1">
    <location>
        <begin position="6"/>
        <end position="24"/>
    </location>
</feature>
<keyword evidence="3" id="KW-1185">Reference proteome</keyword>
<reference evidence="2 3" key="1">
    <citation type="submission" date="2023-09" db="EMBL/GenBank/DDBJ databases">
        <authorList>
            <person name="Wang M."/>
        </authorList>
    </citation>
    <scope>NUCLEOTIDE SEQUENCE [LARGE SCALE GENOMIC DNA]</scope>
    <source>
        <strain evidence="2">GT-2023</strain>
        <tissue evidence="2">Liver</tissue>
    </source>
</reference>
<protein>
    <submittedName>
        <fullName evidence="2">Uncharacterized protein</fullName>
    </submittedName>
</protein>
<comment type="caution">
    <text evidence="2">The sequence shown here is derived from an EMBL/GenBank/DDBJ whole genome shotgun (WGS) entry which is preliminary data.</text>
</comment>
<evidence type="ECO:0000256" key="1">
    <source>
        <dbReference type="SAM" id="Phobius"/>
    </source>
</evidence>
<organism evidence="2 3">
    <name type="scientific">Cirrhinus molitorella</name>
    <name type="common">mud carp</name>
    <dbReference type="NCBI Taxonomy" id="172907"/>
    <lineage>
        <taxon>Eukaryota</taxon>
        <taxon>Metazoa</taxon>
        <taxon>Chordata</taxon>
        <taxon>Craniata</taxon>
        <taxon>Vertebrata</taxon>
        <taxon>Euteleostomi</taxon>
        <taxon>Actinopterygii</taxon>
        <taxon>Neopterygii</taxon>
        <taxon>Teleostei</taxon>
        <taxon>Ostariophysi</taxon>
        <taxon>Cypriniformes</taxon>
        <taxon>Cyprinidae</taxon>
        <taxon>Labeoninae</taxon>
        <taxon>Labeonini</taxon>
        <taxon>Cirrhinus</taxon>
    </lineage>
</organism>
<gene>
    <name evidence="2" type="ORF">QQF64_018934</name>
</gene>
<dbReference type="Proteomes" id="UP001558613">
    <property type="component" value="Unassembled WGS sequence"/>
</dbReference>
<keyword evidence="1" id="KW-1133">Transmembrane helix</keyword>
<dbReference type="EMBL" id="JAYMGO010000022">
    <property type="protein sequence ID" value="KAL1251138.1"/>
    <property type="molecule type" value="Genomic_DNA"/>
</dbReference>
<keyword evidence="1" id="KW-0812">Transmembrane</keyword>
<sequence>QNLTQCQIISIISALMNGLLLIVLI</sequence>
<evidence type="ECO:0000313" key="3">
    <source>
        <dbReference type="Proteomes" id="UP001558613"/>
    </source>
</evidence>
<name>A0ABR3LE72_9TELE</name>